<dbReference type="EMBL" id="JBBHJZ010000001">
    <property type="protein sequence ID" value="MEJ5975991.1"/>
    <property type="molecule type" value="Genomic_DNA"/>
</dbReference>
<evidence type="ECO:0000256" key="1">
    <source>
        <dbReference type="SAM" id="SignalP"/>
    </source>
</evidence>
<dbReference type="Proteomes" id="UP001361239">
    <property type="component" value="Unassembled WGS sequence"/>
</dbReference>
<proteinExistence type="predicted"/>
<protein>
    <recommendedName>
        <fullName evidence="4">Tetratricopeptide repeat protein</fullName>
    </recommendedName>
</protein>
<evidence type="ECO:0000313" key="3">
    <source>
        <dbReference type="Proteomes" id="UP001361239"/>
    </source>
</evidence>
<keyword evidence="1" id="KW-0732">Signal</keyword>
<gene>
    <name evidence="2" type="ORF">WG901_05055</name>
</gene>
<dbReference type="SUPFAM" id="SSF48452">
    <property type="entry name" value="TPR-like"/>
    <property type="match status" value="1"/>
</dbReference>
<dbReference type="RefSeq" id="WP_339586647.1">
    <property type="nucleotide sequence ID" value="NZ_JBBHJZ010000001.1"/>
</dbReference>
<feature type="chain" id="PRO_5045215741" description="Tetratricopeptide repeat protein" evidence="1">
    <location>
        <begin position="39"/>
        <end position="464"/>
    </location>
</feature>
<reference evidence="2 3" key="1">
    <citation type="submission" date="2024-03" db="EMBL/GenBank/DDBJ databases">
        <authorList>
            <person name="Jo J.-H."/>
        </authorList>
    </citation>
    <scope>NUCLEOTIDE SEQUENCE [LARGE SCALE GENOMIC DNA]</scope>
    <source>
        <strain evidence="2 3">PS1R-30</strain>
    </source>
</reference>
<feature type="signal peptide" evidence="1">
    <location>
        <begin position="1"/>
        <end position="38"/>
    </location>
</feature>
<accession>A0ABU8RSJ9</accession>
<organism evidence="2 3">
    <name type="scientific">Novosphingobium anseongense</name>
    <dbReference type="NCBI Taxonomy" id="3133436"/>
    <lineage>
        <taxon>Bacteria</taxon>
        <taxon>Pseudomonadati</taxon>
        <taxon>Pseudomonadota</taxon>
        <taxon>Alphaproteobacteria</taxon>
        <taxon>Sphingomonadales</taxon>
        <taxon>Sphingomonadaceae</taxon>
        <taxon>Novosphingobium</taxon>
    </lineage>
</organism>
<comment type="caution">
    <text evidence="2">The sequence shown here is derived from an EMBL/GenBank/DDBJ whole genome shotgun (WGS) entry which is preliminary data.</text>
</comment>
<sequence length="464" mass="48082">MIRNTTAKRGTLFSRTALGLALTLGVSAGAFVAQPALAAKKTEPSGPKIEFSKPFAAAAAALDKTLADAAKTPPAGAQAVKAAGTNAQAKAAAVAQLDTELGGAKAKLDAAAAAASTPGDKLKLGEMTRTYGVLTEDIALQHQGLVLMIDSGVLQPAMAGQVQFLAGVTAYQKQDYAGAVKYLEPAKASGYQDQQGLLDRVLADAYKRTGNTAAPLQMAQRDIAAAKAAGTKPSETSIRTALQAAYDTKQAAPATELAIELVRYYPSAGAWSNSINVVRQLSSYQKQENLDLMRLMSRSGAMTTRNDYLEYIENADARALPGEVLKVIEAGIASGKIGAGDVAEYRQIANAAASADRARLPQYEREARAANASAVSVNATADTFLSYADAAKAEAFYTIALAKSPADPNRVLTRLGIAQTDLGKTAEAQATFAKVQGPRKPIAQLWSAYAASKGGAAAPVATAQ</sequence>
<evidence type="ECO:0000313" key="2">
    <source>
        <dbReference type="EMBL" id="MEJ5975991.1"/>
    </source>
</evidence>
<evidence type="ECO:0008006" key="4">
    <source>
        <dbReference type="Google" id="ProtNLM"/>
    </source>
</evidence>
<name>A0ABU8RSJ9_9SPHN</name>
<keyword evidence="3" id="KW-1185">Reference proteome</keyword>
<dbReference type="InterPro" id="IPR011990">
    <property type="entry name" value="TPR-like_helical_dom_sf"/>
</dbReference>